<dbReference type="GO" id="GO:0000123">
    <property type="term" value="C:histone acetyltransferase complex"/>
    <property type="evidence" value="ECO:0007669"/>
    <property type="project" value="TreeGrafter"/>
</dbReference>
<dbReference type="InterPro" id="IPR013178">
    <property type="entry name" value="Histone_AcTrfase_Rtt109/CBP"/>
</dbReference>
<keyword evidence="9" id="KW-0804">Transcription</keyword>
<dbReference type="GO" id="GO:0005667">
    <property type="term" value="C:transcription regulator complex"/>
    <property type="evidence" value="ECO:0007669"/>
    <property type="project" value="TreeGrafter"/>
</dbReference>
<comment type="catalytic activity">
    <reaction evidence="11">
        <text>L-lysyl-[protein] + acetyl-CoA = N(6)-acetyl-L-lysyl-[protein] + CoA + H(+)</text>
        <dbReference type="Rhea" id="RHEA:45948"/>
        <dbReference type="Rhea" id="RHEA-COMP:9752"/>
        <dbReference type="Rhea" id="RHEA-COMP:10731"/>
        <dbReference type="ChEBI" id="CHEBI:15378"/>
        <dbReference type="ChEBI" id="CHEBI:29969"/>
        <dbReference type="ChEBI" id="CHEBI:57287"/>
        <dbReference type="ChEBI" id="CHEBI:57288"/>
        <dbReference type="ChEBI" id="CHEBI:61930"/>
        <dbReference type="EC" id="2.3.1.48"/>
    </reaction>
</comment>
<evidence type="ECO:0000313" key="15">
    <source>
        <dbReference type="EMBL" id="GFY59855.1"/>
    </source>
</evidence>
<keyword evidence="4 12" id="KW-0479">Metal-binding</keyword>
<keyword evidence="7" id="KW-0156">Chromatin regulator</keyword>
<evidence type="ECO:0000256" key="4">
    <source>
        <dbReference type="ARBA" id="ARBA00022723"/>
    </source>
</evidence>
<evidence type="ECO:0000256" key="1">
    <source>
        <dbReference type="ARBA" id="ARBA00004123"/>
    </source>
</evidence>
<reference evidence="15" key="1">
    <citation type="submission" date="2020-08" db="EMBL/GenBank/DDBJ databases">
        <title>Multicomponent nature underlies the extraordinary mechanical properties of spider dragline silk.</title>
        <authorList>
            <person name="Kono N."/>
            <person name="Nakamura H."/>
            <person name="Mori M."/>
            <person name="Yoshida Y."/>
            <person name="Ohtoshi R."/>
            <person name="Malay A.D."/>
            <person name="Moran D.A.P."/>
            <person name="Tomita M."/>
            <person name="Numata K."/>
            <person name="Arakawa K."/>
        </authorList>
    </citation>
    <scope>NUCLEOTIDE SEQUENCE</scope>
</reference>
<dbReference type="SMART" id="SM00551">
    <property type="entry name" value="ZnF_TAZ"/>
    <property type="match status" value="1"/>
</dbReference>
<dbReference type="GO" id="GO:0005634">
    <property type="term" value="C:nucleus"/>
    <property type="evidence" value="ECO:0007669"/>
    <property type="project" value="UniProtKB-SubCell"/>
</dbReference>
<dbReference type="SUPFAM" id="SSF57933">
    <property type="entry name" value="TAZ domain"/>
    <property type="match status" value="1"/>
</dbReference>
<sequence>MESSNPPAAQSTNEQSTSIDQNAALCTGGGINAAPSSSAAGTATAAPPPQSADQEKLKLILLQLLLLLHADKCRKKENQTSGEGKPCSLPNCSTMKHVLSHMTTCQAGKTCTVPHCTSSNQIISHWKNCTQNDCPVCMTLYKAVGLRRQQAATGQTSQPNQGPAPANIQSTFAALGLQFITGSDILNLNTMIPRDQTLTGPPH</sequence>
<dbReference type="InterPro" id="IPR035898">
    <property type="entry name" value="TAZ_dom_sf"/>
</dbReference>
<dbReference type="GO" id="GO:0031490">
    <property type="term" value="F:chromatin DNA binding"/>
    <property type="evidence" value="ECO:0007669"/>
    <property type="project" value="TreeGrafter"/>
</dbReference>
<evidence type="ECO:0000256" key="2">
    <source>
        <dbReference type="ARBA" id="ARBA00013184"/>
    </source>
</evidence>
<evidence type="ECO:0000256" key="10">
    <source>
        <dbReference type="ARBA" id="ARBA00023242"/>
    </source>
</evidence>
<dbReference type="GO" id="GO:0045944">
    <property type="term" value="P:positive regulation of transcription by RNA polymerase II"/>
    <property type="evidence" value="ECO:0007669"/>
    <property type="project" value="TreeGrafter"/>
</dbReference>
<dbReference type="EMBL" id="BMAV01012862">
    <property type="protein sequence ID" value="GFY59855.1"/>
    <property type="molecule type" value="Genomic_DNA"/>
</dbReference>
<keyword evidence="16" id="KW-1185">Reference proteome</keyword>
<evidence type="ECO:0000256" key="13">
    <source>
        <dbReference type="SAM" id="MobiDB-lite"/>
    </source>
</evidence>
<dbReference type="GO" id="GO:0003713">
    <property type="term" value="F:transcription coactivator activity"/>
    <property type="evidence" value="ECO:0007669"/>
    <property type="project" value="TreeGrafter"/>
</dbReference>
<dbReference type="PROSITE" id="PS50134">
    <property type="entry name" value="ZF_TAZ"/>
    <property type="match status" value="1"/>
</dbReference>
<dbReference type="Pfam" id="PF02135">
    <property type="entry name" value="zf-TAZ"/>
    <property type="match status" value="1"/>
</dbReference>
<dbReference type="EC" id="2.3.1.48" evidence="2"/>
<name>A0A8X6XTX5_9ARAC</name>
<feature type="region of interest" description="Disordered" evidence="13">
    <location>
        <begin position="1"/>
        <end position="20"/>
    </location>
</feature>
<protein>
    <recommendedName>
        <fullName evidence="2">histone acetyltransferase</fullName>
        <ecNumber evidence="2">2.3.1.48</ecNumber>
    </recommendedName>
</protein>
<dbReference type="GO" id="GO:0004402">
    <property type="term" value="F:histone acetyltransferase activity"/>
    <property type="evidence" value="ECO:0007669"/>
    <property type="project" value="InterPro"/>
</dbReference>
<accession>A0A8X6XTX5</accession>
<dbReference type="Gene3D" id="1.20.1020.10">
    <property type="entry name" value="TAZ domain"/>
    <property type="match status" value="1"/>
</dbReference>
<evidence type="ECO:0000256" key="5">
    <source>
        <dbReference type="ARBA" id="ARBA00022771"/>
    </source>
</evidence>
<keyword evidence="3" id="KW-0808">Transferase</keyword>
<keyword evidence="5 12" id="KW-0863">Zinc-finger</keyword>
<feature type="domain" description="TAZ-type" evidence="14">
    <location>
        <begin position="53"/>
        <end position="140"/>
    </location>
</feature>
<evidence type="ECO:0000256" key="6">
    <source>
        <dbReference type="ARBA" id="ARBA00022833"/>
    </source>
</evidence>
<organism evidence="15 16">
    <name type="scientific">Trichonephila inaurata madagascariensis</name>
    <dbReference type="NCBI Taxonomy" id="2747483"/>
    <lineage>
        <taxon>Eukaryota</taxon>
        <taxon>Metazoa</taxon>
        <taxon>Ecdysozoa</taxon>
        <taxon>Arthropoda</taxon>
        <taxon>Chelicerata</taxon>
        <taxon>Arachnida</taxon>
        <taxon>Araneae</taxon>
        <taxon>Araneomorphae</taxon>
        <taxon>Entelegynae</taxon>
        <taxon>Araneoidea</taxon>
        <taxon>Nephilidae</taxon>
        <taxon>Trichonephila</taxon>
        <taxon>Trichonephila inaurata</taxon>
    </lineage>
</organism>
<evidence type="ECO:0000259" key="14">
    <source>
        <dbReference type="PROSITE" id="PS50134"/>
    </source>
</evidence>
<keyword evidence="10" id="KW-0539">Nucleus</keyword>
<dbReference type="PANTHER" id="PTHR13808:SF1">
    <property type="entry name" value="HISTONE ACETYLTRANSFERASE"/>
    <property type="match status" value="1"/>
</dbReference>
<evidence type="ECO:0000256" key="12">
    <source>
        <dbReference type="PROSITE-ProRule" id="PRU00203"/>
    </source>
</evidence>
<proteinExistence type="predicted"/>
<dbReference type="InterPro" id="IPR000197">
    <property type="entry name" value="Znf_TAZ"/>
</dbReference>
<evidence type="ECO:0000256" key="8">
    <source>
        <dbReference type="ARBA" id="ARBA00023015"/>
    </source>
</evidence>
<dbReference type="PANTHER" id="PTHR13808">
    <property type="entry name" value="CBP/P300-RELATED"/>
    <property type="match status" value="1"/>
</dbReference>
<feature type="zinc finger region" description="TAZ-type" evidence="12">
    <location>
        <begin position="53"/>
        <end position="140"/>
    </location>
</feature>
<evidence type="ECO:0000256" key="3">
    <source>
        <dbReference type="ARBA" id="ARBA00022679"/>
    </source>
</evidence>
<dbReference type="Proteomes" id="UP000886998">
    <property type="component" value="Unassembled WGS sequence"/>
</dbReference>
<comment type="subcellular location">
    <subcellularLocation>
        <location evidence="1">Nucleus</location>
    </subcellularLocation>
</comment>
<evidence type="ECO:0000256" key="7">
    <source>
        <dbReference type="ARBA" id="ARBA00022853"/>
    </source>
</evidence>
<evidence type="ECO:0000256" key="11">
    <source>
        <dbReference type="ARBA" id="ARBA00048017"/>
    </source>
</evidence>
<evidence type="ECO:0000313" key="16">
    <source>
        <dbReference type="Proteomes" id="UP000886998"/>
    </source>
</evidence>
<dbReference type="OrthoDB" id="6435608at2759"/>
<keyword evidence="8" id="KW-0805">Transcription regulation</keyword>
<comment type="caution">
    <text evidence="15">The sequence shown here is derived from an EMBL/GenBank/DDBJ whole genome shotgun (WGS) entry which is preliminary data.</text>
</comment>
<dbReference type="GO" id="GO:0008270">
    <property type="term" value="F:zinc ion binding"/>
    <property type="evidence" value="ECO:0007669"/>
    <property type="project" value="UniProtKB-KW"/>
</dbReference>
<keyword evidence="6 12" id="KW-0862">Zinc</keyword>
<dbReference type="AlphaFoldDB" id="A0A8X6XTX5"/>
<evidence type="ECO:0000256" key="9">
    <source>
        <dbReference type="ARBA" id="ARBA00023163"/>
    </source>
</evidence>
<gene>
    <name evidence="15" type="primary">NCL1_24101</name>
    <name evidence="15" type="ORF">TNIN_99061</name>
</gene>